<feature type="compositionally biased region" description="Polar residues" evidence="1">
    <location>
        <begin position="101"/>
        <end position="127"/>
    </location>
</feature>
<name>A0A7S1BR90_9STRA</name>
<organism evidence="2">
    <name type="scientific">Corethron hystrix</name>
    <dbReference type="NCBI Taxonomy" id="216773"/>
    <lineage>
        <taxon>Eukaryota</taxon>
        <taxon>Sar</taxon>
        <taxon>Stramenopiles</taxon>
        <taxon>Ochrophyta</taxon>
        <taxon>Bacillariophyta</taxon>
        <taxon>Coscinodiscophyceae</taxon>
        <taxon>Corethrophycidae</taxon>
        <taxon>Corethrales</taxon>
        <taxon>Corethraceae</taxon>
        <taxon>Corethron</taxon>
    </lineage>
</organism>
<evidence type="ECO:0000256" key="1">
    <source>
        <dbReference type="SAM" id="MobiDB-lite"/>
    </source>
</evidence>
<feature type="compositionally biased region" description="Basic and acidic residues" evidence="1">
    <location>
        <begin position="36"/>
        <end position="46"/>
    </location>
</feature>
<gene>
    <name evidence="2" type="ORF">CHYS00102_LOCUS22697</name>
</gene>
<feature type="compositionally biased region" description="Polar residues" evidence="1">
    <location>
        <begin position="47"/>
        <end position="56"/>
    </location>
</feature>
<feature type="region of interest" description="Disordered" evidence="1">
    <location>
        <begin position="87"/>
        <end position="136"/>
    </location>
</feature>
<proteinExistence type="predicted"/>
<accession>A0A7S1BR90</accession>
<reference evidence="2" key="1">
    <citation type="submission" date="2021-01" db="EMBL/GenBank/DDBJ databases">
        <authorList>
            <person name="Corre E."/>
            <person name="Pelletier E."/>
            <person name="Niang G."/>
            <person name="Scheremetjew M."/>
            <person name="Finn R."/>
            <person name="Kale V."/>
            <person name="Holt S."/>
            <person name="Cochrane G."/>
            <person name="Meng A."/>
            <person name="Brown T."/>
            <person name="Cohen L."/>
        </authorList>
    </citation>
    <scope>NUCLEOTIDE SEQUENCE</scope>
    <source>
        <strain evidence="2">308</strain>
    </source>
</reference>
<protein>
    <submittedName>
        <fullName evidence="2">Uncharacterized protein</fullName>
    </submittedName>
</protein>
<evidence type="ECO:0000313" key="2">
    <source>
        <dbReference type="EMBL" id="CAD8895483.1"/>
    </source>
</evidence>
<feature type="region of interest" description="Disordered" evidence="1">
    <location>
        <begin position="24"/>
        <end position="57"/>
    </location>
</feature>
<dbReference type="EMBL" id="HBFR01031254">
    <property type="protein sequence ID" value="CAD8895483.1"/>
    <property type="molecule type" value="Transcribed_RNA"/>
</dbReference>
<dbReference type="AlphaFoldDB" id="A0A7S1BR90"/>
<sequence length="305" mass="34794">MRNLSIMSSPASLSLTDGQALDNSKGDIFRLSNSPRFHEDSSEARNDSSILPLNSKSIERNRSMPTLIFENTSESNRKNVFLARGRDNPAFHSYSGKTGRLPSSESSTPTEKWVSNSRGYSRITSDDCTPPRRNAPIKRKHKDLLPLSLLSVTEKKDNPQVKKRKLPSIQNLATFRNVHPYLSTPVTNIKFVEENKNQNVISKKKTKYATLPIDFFEDDAPSEQVWFTNNIRSDKQNLLLPGYIDSEFTLAARKDKKRLESKHVNAKYCHLLMPLKQDLEVDMGLLKRINLLKPRPVSMTWKSHP</sequence>